<gene>
    <name evidence="1" type="ORF">AB4876_09480</name>
</gene>
<sequence>MRLGPLRHRLFLLEQGRDSGGNINGVWSEVVKPKIWAEKLTESSGTRKAAAGEFGYDTVTYRMRYRSDLDRTKALRSFEGRVMTIVGIENVRDLNQQLLVTVRDRQAN</sequence>
<evidence type="ECO:0000313" key="2">
    <source>
        <dbReference type="Proteomes" id="UP001557485"/>
    </source>
</evidence>
<dbReference type="Gene3D" id="2.40.10.270">
    <property type="entry name" value="Bacteriophage SPP1 head-tail adaptor protein"/>
    <property type="match status" value="1"/>
</dbReference>
<name>A0ABV3U5A6_9GAMM</name>
<dbReference type="Pfam" id="PF05521">
    <property type="entry name" value="Phage_HCP"/>
    <property type="match status" value="1"/>
</dbReference>
<dbReference type="InterPro" id="IPR038666">
    <property type="entry name" value="SSP1_head-tail_sf"/>
</dbReference>
<comment type="caution">
    <text evidence="1">The sequence shown here is derived from an EMBL/GenBank/DDBJ whole genome shotgun (WGS) entry which is preliminary data.</text>
</comment>
<protein>
    <submittedName>
        <fullName evidence="1">Head-tail adaptor protein</fullName>
    </submittedName>
</protein>
<dbReference type="RefSeq" id="WP_368381414.1">
    <property type="nucleotide sequence ID" value="NZ_JBFRYA010000007.1"/>
</dbReference>
<organism evidence="1 2">
    <name type="scientific">Zhongshania guokunii</name>
    <dbReference type="NCBI Taxonomy" id="641783"/>
    <lineage>
        <taxon>Bacteria</taxon>
        <taxon>Pseudomonadati</taxon>
        <taxon>Pseudomonadota</taxon>
        <taxon>Gammaproteobacteria</taxon>
        <taxon>Cellvibrionales</taxon>
        <taxon>Spongiibacteraceae</taxon>
        <taxon>Zhongshania</taxon>
    </lineage>
</organism>
<dbReference type="Proteomes" id="UP001557485">
    <property type="component" value="Unassembled WGS sequence"/>
</dbReference>
<proteinExistence type="predicted"/>
<dbReference type="InterPro" id="IPR008767">
    <property type="entry name" value="Phage_SPP1_head-tail_adaptor"/>
</dbReference>
<keyword evidence="2" id="KW-1185">Reference proteome</keyword>
<accession>A0ABV3U5A6</accession>
<evidence type="ECO:0000313" key="1">
    <source>
        <dbReference type="EMBL" id="MEX1669143.1"/>
    </source>
</evidence>
<reference evidence="1 2" key="1">
    <citation type="journal article" date="2011" name="Int. J. Syst. Evol. Microbiol.">
        <title>Zhongshania antarctica gen. nov., sp. nov. and Zhongshania guokunii sp. nov., gammaproteobacteria respectively isolated from coastal attached (fast) ice and surface seawater of the Antarctic.</title>
        <authorList>
            <person name="Li H.J."/>
            <person name="Zhang X.Y."/>
            <person name="Chen C.X."/>
            <person name="Zhang Y.J."/>
            <person name="Gao Z.M."/>
            <person name="Yu Y."/>
            <person name="Chen X.L."/>
            <person name="Chen B."/>
            <person name="Zhang Y.Z."/>
        </authorList>
    </citation>
    <scope>NUCLEOTIDE SEQUENCE [LARGE SCALE GENOMIC DNA]</scope>
    <source>
        <strain evidence="1 2">ZS6-22T</strain>
    </source>
</reference>
<dbReference type="EMBL" id="JBFRYA010000007">
    <property type="protein sequence ID" value="MEX1669143.1"/>
    <property type="molecule type" value="Genomic_DNA"/>
</dbReference>